<dbReference type="CDD" id="cd00899">
    <property type="entry name" value="b4GalT"/>
    <property type="match status" value="1"/>
</dbReference>
<sequence length="395" mass="45209">MTLVTRTKVKLVLTLFIAGGIIHLAIDKGQSIYENFDRISSYVDNDPLESVLQNTITRPPPANINLITSKKFSEDSQIASQNDLILNATAADEDSWANQTYPLTLQSSALKLCPITPPNLVGPIRVWMDSPSMAKLQKLYPYLEPGGHGQPKECRSRHRVAIVVPYRDRESHLRILLHNLHSFLTKQQLDYAIIIVEQMANQTFNRAKLMNVGFAEGMKLYPWECFIFHDVDLLPEDDRNLYSCPTIPRHMSVAVDKFNYKLPYTAIFGGISAMTVDQLHAINGFSNRYWGWGGEDDDLADRVSREGYKIARYPAQIARYKMIKHVHESKSNPINKCRYKLMAQTKKRYKSDGLNSLKYEFSRKLFPTSILPGSMPFLRFVVVCDHVLHKRFVQV</sequence>
<evidence type="ECO:0000259" key="12">
    <source>
        <dbReference type="Pfam" id="PF02709"/>
    </source>
</evidence>
<evidence type="ECO:0000256" key="10">
    <source>
        <dbReference type="ARBA" id="ARBA00023180"/>
    </source>
</evidence>
<dbReference type="Pfam" id="PF02709">
    <property type="entry name" value="Glyco_transf_7C"/>
    <property type="match status" value="1"/>
</dbReference>
<dbReference type="GO" id="GO:0008378">
    <property type="term" value="F:galactosyltransferase activity"/>
    <property type="evidence" value="ECO:0007669"/>
    <property type="project" value="TreeGrafter"/>
</dbReference>
<dbReference type="PANTHER" id="PTHR19300">
    <property type="entry name" value="BETA-1,4-GALACTOSYLTRANSFERASE"/>
    <property type="match status" value="1"/>
</dbReference>
<evidence type="ECO:0000256" key="3">
    <source>
        <dbReference type="ARBA" id="ARBA00005735"/>
    </source>
</evidence>
<feature type="domain" description="Galactosyltransferase C-terminal" evidence="12">
    <location>
        <begin position="249"/>
        <end position="325"/>
    </location>
</feature>
<reference evidence="14" key="1">
    <citation type="submission" date="2023-07" db="EMBL/GenBank/DDBJ databases">
        <authorList>
            <consortium name="CYATHOMIX"/>
        </authorList>
    </citation>
    <scope>NUCLEOTIDE SEQUENCE</scope>
    <source>
        <strain evidence="14">N/A</strain>
    </source>
</reference>
<comment type="pathway">
    <text evidence="2 11">Protein modification; protein glycosylation.</text>
</comment>
<dbReference type="Pfam" id="PF13733">
    <property type="entry name" value="Glyco_transf_7N"/>
    <property type="match status" value="1"/>
</dbReference>
<dbReference type="GO" id="GO:0006688">
    <property type="term" value="P:glycosphingolipid biosynthetic process"/>
    <property type="evidence" value="ECO:0007669"/>
    <property type="project" value="TreeGrafter"/>
</dbReference>
<keyword evidence="9" id="KW-0472">Membrane</keyword>
<dbReference type="EC" id="2.4.1.-" evidence="11"/>
<keyword evidence="5 11" id="KW-0808">Transferase</keyword>
<dbReference type="GO" id="GO:0005975">
    <property type="term" value="P:carbohydrate metabolic process"/>
    <property type="evidence" value="ECO:0007669"/>
    <property type="project" value="InterPro"/>
</dbReference>
<dbReference type="SUPFAM" id="SSF53448">
    <property type="entry name" value="Nucleotide-diphospho-sugar transferases"/>
    <property type="match status" value="1"/>
</dbReference>
<evidence type="ECO:0000256" key="7">
    <source>
        <dbReference type="ARBA" id="ARBA00022968"/>
    </source>
</evidence>
<dbReference type="InterPro" id="IPR029044">
    <property type="entry name" value="Nucleotide-diphossugar_trans"/>
</dbReference>
<dbReference type="EMBL" id="CATQJL010000112">
    <property type="protein sequence ID" value="CAJ0593592.1"/>
    <property type="molecule type" value="Genomic_DNA"/>
</dbReference>
<keyword evidence="8" id="KW-1133">Transmembrane helix</keyword>
<protein>
    <recommendedName>
        <fullName evidence="11">Beta-1,4-N-acetylgalactosaminyltransferase</fullName>
        <ecNumber evidence="11">2.4.1.-</ecNumber>
    </recommendedName>
    <alternativeName>
        <fullName evidence="11">Beta-4-GalNAcT</fullName>
    </alternativeName>
</protein>
<comment type="cofactor">
    <cofactor evidence="11">
        <name>Mn(2+)</name>
        <dbReference type="ChEBI" id="CHEBI:29035"/>
    </cofactor>
</comment>
<evidence type="ECO:0000256" key="2">
    <source>
        <dbReference type="ARBA" id="ARBA00004922"/>
    </source>
</evidence>
<evidence type="ECO:0000256" key="1">
    <source>
        <dbReference type="ARBA" id="ARBA00004606"/>
    </source>
</evidence>
<dbReference type="GO" id="GO:0033842">
    <property type="term" value="F:N-acetyl-beta-glucosaminyl-derivative 4-beta-N-acetylgalactosaminyltransferase activity"/>
    <property type="evidence" value="ECO:0007669"/>
    <property type="project" value="TreeGrafter"/>
</dbReference>
<dbReference type="GO" id="GO:0016020">
    <property type="term" value="C:membrane"/>
    <property type="evidence" value="ECO:0007669"/>
    <property type="project" value="UniProtKB-SubCell"/>
</dbReference>
<dbReference type="PANTHER" id="PTHR19300:SF57">
    <property type="entry name" value="BETA-1,4-N-ACETYLGALACTOSAMINYLTRANSFERASE"/>
    <property type="match status" value="1"/>
</dbReference>
<evidence type="ECO:0000313" key="14">
    <source>
        <dbReference type="EMBL" id="CAJ0593592.1"/>
    </source>
</evidence>
<dbReference type="Gene3D" id="3.90.550.10">
    <property type="entry name" value="Spore Coat Polysaccharide Biosynthesis Protein SpsA, Chain A"/>
    <property type="match status" value="1"/>
</dbReference>
<comment type="caution">
    <text evidence="14">The sequence shown here is derived from an EMBL/GenBank/DDBJ whole genome shotgun (WGS) entry which is preliminary data.</text>
</comment>
<comment type="similarity">
    <text evidence="3 11">Belongs to the glycosyltransferase 7 family.</text>
</comment>
<evidence type="ECO:0000256" key="5">
    <source>
        <dbReference type="ARBA" id="ARBA00022679"/>
    </source>
</evidence>
<evidence type="ECO:0000313" key="15">
    <source>
        <dbReference type="Proteomes" id="UP001176961"/>
    </source>
</evidence>
<dbReference type="GO" id="GO:0046872">
    <property type="term" value="F:metal ion binding"/>
    <property type="evidence" value="ECO:0007669"/>
    <property type="project" value="UniProtKB-UniRule"/>
</dbReference>
<keyword evidence="11" id="KW-0464">Manganese</keyword>
<dbReference type="InterPro" id="IPR027791">
    <property type="entry name" value="Galactosyl_T_C"/>
</dbReference>
<evidence type="ECO:0000256" key="9">
    <source>
        <dbReference type="ARBA" id="ARBA00023136"/>
    </source>
</evidence>
<name>A0AA36GKQ0_CYLNA</name>
<comment type="function">
    <text evidence="11">Catalyzes the transfer of galactose onto proteins or lipids.</text>
</comment>
<dbReference type="AlphaFoldDB" id="A0AA36GKQ0"/>
<dbReference type="GO" id="GO:0005794">
    <property type="term" value="C:Golgi apparatus"/>
    <property type="evidence" value="ECO:0007669"/>
    <property type="project" value="TreeGrafter"/>
</dbReference>
<keyword evidence="11" id="KW-0479">Metal-binding</keyword>
<proteinExistence type="inferred from homology"/>
<dbReference type="InterPro" id="IPR027995">
    <property type="entry name" value="Galactosyl_T_N"/>
</dbReference>
<dbReference type="InterPro" id="IPR003859">
    <property type="entry name" value="Galactosyl_T"/>
</dbReference>
<gene>
    <name evidence="14" type="ORF">CYNAS_LOCUS5575</name>
</gene>
<comment type="subcellular location">
    <subcellularLocation>
        <location evidence="1 11">Membrane</location>
        <topology evidence="1 11">Single-pass type II membrane protein</topology>
    </subcellularLocation>
</comment>
<keyword evidence="15" id="KW-1185">Reference proteome</keyword>
<keyword evidence="6" id="KW-0812">Transmembrane</keyword>
<dbReference type="Proteomes" id="UP001176961">
    <property type="component" value="Unassembled WGS sequence"/>
</dbReference>
<accession>A0AA36GKQ0</accession>
<evidence type="ECO:0000256" key="11">
    <source>
        <dbReference type="RuleBase" id="RU368121"/>
    </source>
</evidence>
<evidence type="ECO:0000256" key="4">
    <source>
        <dbReference type="ARBA" id="ARBA00022676"/>
    </source>
</evidence>
<dbReference type="PRINTS" id="PR02050">
    <property type="entry name" value="B14GALTRFASE"/>
</dbReference>
<keyword evidence="7 11" id="KW-0735">Signal-anchor</keyword>
<feature type="domain" description="Galactosyltransferase N-terminal" evidence="13">
    <location>
        <begin position="113"/>
        <end position="245"/>
    </location>
</feature>
<keyword evidence="10 11" id="KW-0325">Glycoprotein</keyword>
<evidence type="ECO:0000256" key="8">
    <source>
        <dbReference type="ARBA" id="ARBA00022989"/>
    </source>
</evidence>
<evidence type="ECO:0000256" key="6">
    <source>
        <dbReference type="ARBA" id="ARBA00022692"/>
    </source>
</evidence>
<organism evidence="14 15">
    <name type="scientific">Cylicocyclus nassatus</name>
    <name type="common">Nematode worm</name>
    <dbReference type="NCBI Taxonomy" id="53992"/>
    <lineage>
        <taxon>Eukaryota</taxon>
        <taxon>Metazoa</taxon>
        <taxon>Ecdysozoa</taxon>
        <taxon>Nematoda</taxon>
        <taxon>Chromadorea</taxon>
        <taxon>Rhabditida</taxon>
        <taxon>Rhabditina</taxon>
        <taxon>Rhabditomorpha</taxon>
        <taxon>Strongyloidea</taxon>
        <taxon>Strongylidae</taxon>
        <taxon>Cylicocyclus</taxon>
    </lineage>
</organism>
<keyword evidence="4 11" id="KW-0328">Glycosyltransferase</keyword>
<evidence type="ECO:0000259" key="13">
    <source>
        <dbReference type="Pfam" id="PF13733"/>
    </source>
</evidence>